<dbReference type="GO" id="GO:0005737">
    <property type="term" value="C:cytoplasm"/>
    <property type="evidence" value="ECO:0007669"/>
    <property type="project" value="TreeGrafter"/>
</dbReference>
<name>A0A5B8Z4A5_CYTDA</name>
<dbReference type="GO" id="GO:0008803">
    <property type="term" value="F:bis(5'-nucleosyl)-tetraphosphatase (symmetrical) activity"/>
    <property type="evidence" value="ECO:0007669"/>
    <property type="project" value="TreeGrafter"/>
</dbReference>
<dbReference type="InterPro" id="IPR004843">
    <property type="entry name" value="Calcineurin-like_PHP"/>
</dbReference>
<dbReference type="Pfam" id="PF00149">
    <property type="entry name" value="Metallophos"/>
    <property type="match status" value="1"/>
</dbReference>
<dbReference type="RefSeq" id="WP_057776206.1">
    <property type="nucleotide sequence ID" value="NZ_CP042593.1"/>
</dbReference>
<feature type="domain" description="Calcineurin-like phosphoesterase" evidence="1">
    <location>
        <begin position="14"/>
        <end position="199"/>
    </location>
</feature>
<organism evidence="2 3">
    <name type="scientific">Cytobacillus dafuensis</name>
    <name type="common">Bacillus dafuensis</name>
    <dbReference type="NCBI Taxonomy" id="1742359"/>
    <lineage>
        <taxon>Bacteria</taxon>
        <taxon>Bacillati</taxon>
        <taxon>Bacillota</taxon>
        <taxon>Bacilli</taxon>
        <taxon>Bacillales</taxon>
        <taxon>Bacillaceae</taxon>
        <taxon>Cytobacillus</taxon>
    </lineage>
</organism>
<reference evidence="3" key="1">
    <citation type="submission" date="2019-08" db="EMBL/GenBank/DDBJ databases">
        <authorList>
            <person name="Zheng X."/>
        </authorList>
    </citation>
    <scope>NUCLEOTIDE SEQUENCE [LARGE SCALE GENOMIC DNA]</scope>
    <source>
        <strain evidence="3">FJAT-25496</strain>
    </source>
</reference>
<protein>
    <recommendedName>
        <fullName evidence="1">Calcineurin-like phosphoesterase domain-containing protein</fullName>
    </recommendedName>
</protein>
<evidence type="ECO:0000259" key="1">
    <source>
        <dbReference type="Pfam" id="PF00149"/>
    </source>
</evidence>
<dbReference type="InterPro" id="IPR029052">
    <property type="entry name" value="Metallo-depent_PP-like"/>
</dbReference>
<dbReference type="SUPFAM" id="SSF56300">
    <property type="entry name" value="Metallo-dependent phosphatases"/>
    <property type="match status" value="1"/>
</dbReference>
<proteinExistence type="predicted"/>
<sequence>MLNVCKLNLNPQKRVIIISDIHAKLSLFIKLLEKVHYTEDDYLFINGDLCEKGQNSLELVRYVKKMTEQSSNIFVTKGNCDVLYRYALAGNEKILQYMKVRRNSLLNEMLEEQHQSLENLSDVHQVANVYELHYKEELAWLEALPVAYDTERFLIVHAGIENRPDWEKSTEEYALSVDSFYEKGHQVNKMVIVGHWPAINYRFQAESSNNPIIDHEKRIIAIDGGNQIKSDGQLNALIFEQNQFSFQFVDEIAEERKVKNEYIDQTNRVGTVTYPNYEMAIIRREPYFTLCENVKLGIKQWIKNEYLVEKDERVYCKDDLSTTFLSVQQDEVVKVLDAQQAGYILIKKNNGLVGWVPIEVI</sequence>
<dbReference type="STRING" id="1742359.GCA_001439625_01161"/>
<dbReference type="GO" id="GO:0016791">
    <property type="term" value="F:phosphatase activity"/>
    <property type="evidence" value="ECO:0007669"/>
    <property type="project" value="TreeGrafter"/>
</dbReference>
<dbReference type="PANTHER" id="PTHR42850">
    <property type="entry name" value="METALLOPHOSPHOESTERASE"/>
    <property type="match status" value="1"/>
</dbReference>
<dbReference type="Gene3D" id="3.60.21.10">
    <property type="match status" value="1"/>
</dbReference>
<dbReference type="OrthoDB" id="384253at2"/>
<keyword evidence="3" id="KW-1185">Reference proteome</keyword>
<dbReference type="KEGG" id="bda:FSZ17_01855"/>
<evidence type="ECO:0000313" key="3">
    <source>
        <dbReference type="Proteomes" id="UP000321555"/>
    </source>
</evidence>
<dbReference type="Proteomes" id="UP000321555">
    <property type="component" value="Chromosome"/>
</dbReference>
<dbReference type="AlphaFoldDB" id="A0A5B8Z4A5"/>
<dbReference type="PANTHER" id="PTHR42850:SF4">
    <property type="entry name" value="ZINC-DEPENDENT ENDOPOLYPHOSPHATASE"/>
    <property type="match status" value="1"/>
</dbReference>
<gene>
    <name evidence="2" type="ORF">FSZ17_01855</name>
</gene>
<evidence type="ECO:0000313" key="2">
    <source>
        <dbReference type="EMBL" id="QED46146.1"/>
    </source>
</evidence>
<accession>A0A5B8Z4A5</accession>
<dbReference type="GO" id="GO:0110154">
    <property type="term" value="P:RNA decapping"/>
    <property type="evidence" value="ECO:0007669"/>
    <property type="project" value="TreeGrafter"/>
</dbReference>
<dbReference type="EMBL" id="CP042593">
    <property type="protein sequence ID" value="QED46146.1"/>
    <property type="molecule type" value="Genomic_DNA"/>
</dbReference>
<dbReference type="InterPro" id="IPR050126">
    <property type="entry name" value="Ap4A_hydrolase"/>
</dbReference>